<organism evidence="3 4">
    <name type="scientific">Puccinia triticina</name>
    <dbReference type="NCBI Taxonomy" id="208348"/>
    <lineage>
        <taxon>Eukaryota</taxon>
        <taxon>Fungi</taxon>
        <taxon>Dikarya</taxon>
        <taxon>Basidiomycota</taxon>
        <taxon>Pucciniomycotina</taxon>
        <taxon>Pucciniomycetes</taxon>
        <taxon>Pucciniales</taxon>
        <taxon>Pucciniaceae</taxon>
        <taxon>Puccinia</taxon>
    </lineage>
</organism>
<keyword evidence="4" id="KW-1185">Reference proteome</keyword>
<feature type="signal peptide" evidence="2">
    <location>
        <begin position="1"/>
        <end position="20"/>
    </location>
</feature>
<dbReference type="Proteomes" id="UP001164743">
    <property type="component" value="Chromosome 7A"/>
</dbReference>
<keyword evidence="2" id="KW-0732">Signal</keyword>
<evidence type="ECO:0000313" key="3">
    <source>
        <dbReference type="EMBL" id="WAQ86555.1"/>
    </source>
</evidence>
<dbReference type="GeneID" id="77811767"/>
<evidence type="ECO:0000256" key="1">
    <source>
        <dbReference type="SAM" id="Coils"/>
    </source>
</evidence>
<gene>
    <name evidence="3" type="ORF">PtA15_7A281</name>
</gene>
<feature type="chain" id="PRO_5047234158" evidence="2">
    <location>
        <begin position="21"/>
        <end position="71"/>
    </location>
</feature>
<proteinExistence type="predicted"/>
<feature type="coiled-coil region" evidence="1">
    <location>
        <begin position="28"/>
        <end position="60"/>
    </location>
</feature>
<dbReference type="EMBL" id="CP110427">
    <property type="protein sequence ID" value="WAQ86555.1"/>
    <property type="molecule type" value="Genomic_DNA"/>
</dbReference>
<keyword evidence="1" id="KW-0175">Coiled coil</keyword>
<reference evidence="3" key="1">
    <citation type="submission" date="2022-10" db="EMBL/GenBank/DDBJ databases">
        <title>Puccinia triticina Genome sequencing and assembly.</title>
        <authorList>
            <person name="Li C."/>
        </authorList>
    </citation>
    <scope>NUCLEOTIDE SEQUENCE</scope>
    <source>
        <strain evidence="3">Pt15</strain>
    </source>
</reference>
<evidence type="ECO:0000256" key="2">
    <source>
        <dbReference type="SAM" id="SignalP"/>
    </source>
</evidence>
<protein>
    <submittedName>
        <fullName evidence="3">Uncharacterized protein</fullName>
    </submittedName>
</protein>
<dbReference type="RefSeq" id="XP_053022110.1">
    <property type="nucleotide sequence ID" value="XM_053170872.1"/>
</dbReference>
<evidence type="ECO:0000313" key="4">
    <source>
        <dbReference type="Proteomes" id="UP001164743"/>
    </source>
</evidence>
<sequence>MLFDFAGSFILALLIEKLFSRPGPQSPADDLITKNQKLRAEVLELKLDNLQFKLDNMELKAKLTEISKQQN</sequence>
<accession>A0ABY7CS19</accession>
<name>A0ABY7CS19_9BASI</name>